<dbReference type="Gene3D" id="3.40.50.720">
    <property type="entry name" value="NAD(P)-binding Rossmann-like Domain"/>
    <property type="match status" value="1"/>
</dbReference>
<evidence type="ECO:0000313" key="3">
    <source>
        <dbReference type="EMBL" id="GAG59169.1"/>
    </source>
</evidence>
<protein>
    <recommendedName>
        <fullName evidence="2">NAD-dependent epimerase/dehydratase domain-containing protein</fullName>
    </recommendedName>
</protein>
<feature type="domain" description="NAD-dependent epimerase/dehydratase" evidence="2">
    <location>
        <begin position="52"/>
        <end position="244"/>
    </location>
</feature>
<dbReference type="AlphaFoldDB" id="X0YRW3"/>
<evidence type="ECO:0000256" key="1">
    <source>
        <dbReference type="ARBA" id="ARBA00007637"/>
    </source>
</evidence>
<dbReference type="InterPro" id="IPR001509">
    <property type="entry name" value="Epimerase_deHydtase"/>
</dbReference>
<comment type="caution">
    <text evidence="3">The sequence shown here is derived from an EMBL/GenBank/DDBJ whole genome shotgun (WGS) entry which is preliminary data.</text>
</comment>
<dbReference type="Pfam" id="PF01370">
    <property type="entry name" value="Epimerase"/>
    <property type="match status" value="1"/>
</dbReference>
<dbReference type="EMBL" id="BART01007522">
    <property type="protein sequence ID" value="GAG59169.1"/>
    <property type="molecule type" value="Genomic_DNA"/>
</dbReference>
<dbReference type="Gene3D" id="3.90.25.10">
    <property type="entry name" value="UDP-galactose 4-epimerase, domain 1"/>
    <property type="match status" value="1"/>
</dbReference>
<dbReference type="SUPFAM" id="SSF143631">
    <property type="entry name" value="ApbE-like"/>
    <property type="match status" value="1"/>
</dbReference>
<dbReference type="InterPro" id="IPR003374">
    <property type="entry name" value="ApbE-like_sf"/>
</dbReference>
<name>X0YRW3_9ZZZZ</name>
<dbReference type="SUPFAM" id="SSF51735">
    <property type="entry name" value="NAD(P)-binding Rossmann-fold domains"/>
    <property type="match status" value="1"/>
</dbReference>
<evidence type="ECO:0000259" key="2">
    <source>
        <dbReference type="Pfam" id="PF01370"/>
    </source>
</evidence>
<dbReference type="PANTHER" id="PTHR43000">
    <property type="entry name" value="DTDP-D-GLUCOSE 4,6-DEHYDRATASE-RELATED"/>
    <property type="match status" value="1"/>
</dbReference>
<organism evidence="3">
    <name type="scientific">marine sediment metagenome</name>
    <dbReference type="NCBI Taxonomy" id="412755"/>
    <lineage>
        <taxon>unclassified sequences</taxon>
        <taxon>metagenomes</taxon>
        <taxon>ecological metagenomes</taxon>
    </lineage>
</organism>
<accession>X0YRW3</accession>
<sequence>MIGIGTSSATVGHAISLGQSDAVTVFAKNAVLADAAATKVGNVVKGEDIEKSIKKDYDLIRGDLADYSILTNINSDFDIIFHLAATPGVRISIQNAPMVTKNNILSTVNVFEKALKSDIEKVVIASSSSVYGNPLYTPVDESHPKNPISPYAVSKLCCEMYADYYFREYNLPVTSLRFYTVYGPRGRPDMAIRIFFSKIMKNDQIKIFGDGSQIRDFTFISDIVDGLILASEVKQSSGEIFNLGCSNPIQLNQLIEKMYKIADRTRNTLYLEKQKGDVKITSSKIDKARKILQFDPKVNIDEGLKKTYEWQKENMN</sequence>
<comment type="similarity">
    <text evidence="1">Belongs to the NAD(P)-dependent epimerase/dehydratase family.</text>
</comment>
<reference evidence="3" key="1">
    <citation type="journal article" date="2014" name="Front. Microbiol.">
        <title>High frequency of phylogenetically diverse reductive dehalogenase-homologous genes in deep subseafloor sedimentary metagenomes.</title>
        <authorList>
            <person name="Kawai M."/>
            <person name="Futagami T."/>
            <person name="Toyoda A."/>
            <person name="Takaki Y."/>
            <person name="Nishi S."/>
            <person name="Hori S."/>
            <person name="Arai W."/>
            <person name="Tsubouchi T."/>
            <person name="Morono Y."/>
            <person name="Uchiyama I."/>
            <person name="Ito T."/>
            <person name="Fujiyama A."/>
            <person name="Inagaki F."/>
            <person name="Takami H."/>
        </authorList>
    </citation>
    <scope>NUCLEOTIDE SEQUENCE</scope>
    <source>
        <strain evidence="3">Expedition CK06-06</strain>
    </source>
</reference>
<gene>
    <name evidence="3" type="ORF">S01H4_17111</name>
</gene>
<dbReference type="InterPro" id="IPR036291">
    <property type="entry name" value="NAD(P)-bd_dom_sf"/>
</dbReference>
<dbReference type="PRINTS" id="PR01713">
    <property type="entry name" value="NUCEPIMERASE"/>
</dbReference>
<proteinExistence type="inferred from homology"/>